<evidence type="ECO:0000256" key="10">
    <source>
        <dbReference type="ARBA" id="ARBA00042138"/>
    </source>
</evidence>
<keyword evidence="8" id="KW-0742">SOS response</keyword>
<dbReference type="Gene3D" id="3.30.420.10">
    <property type="entry name" value="Ribonuclease H-like superfamily/Ribonuclease H"/>
    <property type="match status" value="1"/>
</dbReference>
<dbReference type="RefSeq" id="WP_311881845.1">
    <property type="nucleotide sequence ID" value="NZ_CP119391.1"/>
</dbReference>
<evidence type="ECO:0000256" key="7">
    <source>
        <dbReference type="ARBA" id="ARBA00023204"/>
    </source>
</evidence>
<keyword evidence="6" id="KW-0267">Excision nuclease</keyword>
<dbReference type="CDD" id="cd10434">
    <property type="entry name" value="GIY-YIG_UvrC_Cho"/>
    <property type="match status" value="1"/>
</dbReference>
<dbReference type="PANTHER" id="PTHR30562">
    <property type="entry name" value="UVRC/OXIDOREDUCTASE"/>
    <property type="match status" value="1"/>
</dbReference>
<name>A0ABY9YWK2_9GAMM</name>
<keyword evidence="7" id="KW-0234">DNA repair</keyword>
<dbReference type="InterPro" id="IPR000305">
    <property type="entry name" value="GIY-YIG_endonuc"/>
</dbReference>
<dbReference type="Pfam" id="PF01541">
    <property type="entry name" value="GIY-YIG"/>
    <property type="match status" value="1"/>
</dbReference>
<dbReference type="PROSITE" id="PS50164">
    <property type="entry name" value="GIY_YIG"/>
    <property type="match status" value="1"/>
</dbReference>
<dbReference type="InterPro" id="IPR047296">
    <property type="entry name" value="GIY-YIG_UvrC_Cho"/>
</dbReference>
<evidence type="ECO:0000256" key="4">
    <source>
        <dbReference type="ARBA" id="ARBA00022801"/>
    </source>
</evidence>
<dbReference type="Gene3D" id="3.40.1440.10">
    <property type="entry name" value="GIY-YIG endonuclease"/>
    <property type="match status" value="1"/>
</dbReference>
<evidence type="ECO:0000256" key="6">
    <source>
        <dbReference type="ARBA" id="ARBA00022881"/>
    </source>
</evidence>
<evidence type="ECO:0000259" key="12">
    <source>
        <dbReference type="PROSITE" id="PS50164"/>
    </source>
</evidence>
<keyword evidence="4" id="KW-0378">Hydrolase</keyword>
<dbReference type="InterPro" id="IPR035901">
    <property type="entry name" value="GIY-YIG_endonuc_sf"/>
</dbReference>
<proteinExistence type="predicted"/>
<protein>
    <recommendedName>
        <fullName evidence="9">Excinuclease cho</fullName>
    </recommendedName>
    <alternativeName>
        <fullName evidence="11">Endonuclease cho</fullName>
    </alternativeName>
    <alternativeName>
        <fullName evidence="10">UvrC homolog protein</fullName>
    </alternativeName>
</protein>
<evidence type="ECO:0000256" key="3">
    <source>
        <dbReference type="ARBA" id="ARBA00022769"/>
    </source>
</evidence>
<dbReference type="InterPro" id="IPR050066">
    <property type="entry name" value="UvrABC_protein_C"/>
</dbReference>
<keyword evidence="5 13" id="KW-0269">Exonuclease</keyword>
<dbReference type="GO" id="GO:0004527">
    <property type="term" value="F:exonuclease activity"/>
    <property type="evidence" value="ECO:0007669"/>
    <property type="project" value="UniProtKB-KW"/>
</dbReference>
<dbReference type="InterPro" id="IPR012337">
    <property type="entry name" value="RNaseH-like_sf"/>
</dbReference>
<dbReference type="SMART" id="SM00479">
    <property type="entry name" value="EXOIII"/>
    <property type="match status" value="1"/>
</dbReference>
<dbReference type="InterPro" id="IPR036397">
    <property type="entry name" value="RNaseH_sf"/>
</dbReference>
<dbReference type="Proteomes" id="UP001301869">
    <property type="component" value="Chromosome"/>
</dbReference>
<evidence type="ECO:0000313" key="14">
    <source>
        <dbReference type="Proteomes" id="UP001301869"/>
    </source>
</evidence>
<reference evidence="13 14" key="1">
    <citation type="submission" date="2023-03" db="EMBL/GenBank/DDBJ databases">
        <title>Halomonas sp. nov., isolated from Korean tranditional fermented seafood 'Jeotgal'.</title>
        <authorList>
            <person name="Kim B."/>
            <person name="Shin N.-R."/>
        </authorList>
    </citation>
    <scope>NUCLEOTIDE SEQUENCE [LARGE SCALE GENOMIC DNA]</scope>
    <source>
        <strain evidence="13 14">SG2L-4</strain>
    </source>
</reference>
<accession>A0ABY9YWK2</accession>
<sequence length="465" mass="52664">MPADTADPTPLVFLQVNASGTRPTRDRIIELAALRVENGAIVERRLQRFNPGQRVPAAVTALDDATLTDAASFEQAATELHSWLGNAILIAHNARVHHAFLRNAFKRAGIRYEARLICTRRLAQRLAPELAEQHLHALLAHYRIAAAPGPEGNVDALWALWQHWQRLHGEEWPARLETERRQQSLPAQLDADSLKQLPAAPGVYLFYGHNRLPLYVGKSVNLRRRVWGHFQSDHRHDREMRLARQVQHVEWEETAGDLSAQLREAELVKTLLPILNRQLRRQRRLTAWQWPDGAACPEAVDPARPATQPNASAGAPLYGLFRSQREARTTLQQVAAQHQLCPQVLGLERGRGRCFASQLGKCRGACCGRESLDAHARRARKALEPLRLDAWPWRGRIAVKEQHPASRLATWHVIWHWCYLGHAASCQAAARLQSESPTFDMDSYRILSRFLHDPARYGLEITTLD</sequence>
<evidence type="ECO:0000256" key="1">
    <source>
        <dbReference type="ARBA" id="ARBA00022722"/>
    </source>
</evidence>
<feature type="domain" description="GIY-YIG" evidence="12">
    <location>
        <begin position="199"/>
        <end position="277"/>
    </location>
</feature>
<evidence type="ECO:0000256" key="9">
    <source>
        <dbReference type="ARBA" id="ARBA00040756"/>
    </source>
</evidence>
<dbReference type="SUPFAM" id="SSF53098">
    <property type="entry name" value="Ribonuclease H-like"/>
    <property type="match status" value="1"/>
</dbReference>
<keyword evidence="2" id="KW-0227">DNA damage</keyword>
<evidence type="ECO:0000313" key="13">
    <source>
        <dbReference type="EMBL" id="WNK18861.1"/>
    </source>
</evidence>
<dbReference type="CDD" id="cd06127">
    <property type="entry name" value="DEDDh"/>
    <property type="match status" value="1"/>
</dbReference>
<dbReference type="InterPro" id="IPR013520">
    <property type="entry name" value="Ribonucl_H"/>
</dbReference>
<evidence type="ECO:0000256" key="2">
    <source>
        <dbReference type="ARBA" id="ARBA00022763"/>
    </source>
</evidence>
<dbReference type="PANTHER" id="PTHR30562:SF10">
    <property type="entry name" value="EXCINUCLEASE CHO"/>
    <property type="match status" value="1"/>
</dbReference>
<dbReference type="SMART" id="SM00465">
    <property type="entry name" value="GIYc"/>
    <property type="match status" value="1"/>
</dbReference>
<evidence type="ECO:0000256" key="11">
    <source>
        <dbReference type="ARBA" id="ARBA00042732"/>
    </source>
</evidence>
<dbReference type="EMBL" id="CP119391">
    <property type="protein sequence ID" value="WNK18861.1"/>
    <property type="molecule type" value="Genomic_DNA"/>
</dbReference>
<keyword evidence="3" id="KW-0228">DNA excision</keyword>
<evidence type="ECO:0000256" key="5">
    <source>
        <dbReference type="ARBA" id="ARBA00022839"/>
    </source>
</evidence>
<keyword evidence="1" id="KW-0540">Nuclease</keyword>
<evidence type="ECO:0000256" key="8">
    <source>
        <dbReference type="ARBA" id="ARBA00023236"/>
    </source>
</evidence>
<keyword evidence="14" id="KW-1185">Reference proteome</keyword>
<organism evidence="13 14">
    <name type="scientific">Halomonas piscis</name>
    <dbReference type="NCBI Taxonomy" id="3031727"/>
    <lineage>
        <taxon>Bacteria</taxon>
        <taxon>Pseudomonadati</taxon>
        <taxon>Pseudomonadota</taxon>
        <taxon>Gammaproteobacteria</taxon>
        <taxon>Oceanospirillales</taxon>
        <taxon>Halomonadaceae</taxon>
        <taxon>Halomonas</taxon>
    </lineage>
</organism>
<dbReference type="Pfam" id="PF00929">
    <property type="entry name" value="RNase_T"/>
    <property type="match status" value="1"/>
</dbReference>
<gene>
    <name evidence="13" type="ORF">P1P91_08105</name>
</gene>
<dbReference type="SUPFAM" id="SSF82771">
    <property type="entry name" value="GIY-YIG endonuclease"/>
    <property type="match status" value="1"/>
</dbReference>